<keyword evidence="3" id="KW-1185">Reference proteome</keyword>
<evidence type="ECO:0000313" key="3">
    <source>
        <dbReference type="Proteomes" id="UP000283509"/>
    </source>
</evidence>
<dbReference type="AlphaFoldDB" id="A0A3R7SRU5"/>
<dbReference type="OrthoDB" id="6369741at2759"/>
<dbReference type="EMBL" id="QCYY01002184">
    <property type="protein sequence ID" value="ROT72275.1"/>
    <property type="molecule type" value="Genomic_DNA"/>
</dbReference>
<comment type="caution">
    <text evidence="2">The sequence shown here is derived from an EMBL/GenBank/DDBJ whole genome shotgun (WGS) entry which is preliminary data.</text>
</comment>
<sequence length="154" mass="17411">MEMRIYTEEELRAMKYGGLLKITKTRALKTTGKKLKTEKLIKMILESQTLPDMTDDVAAVCAALDTDSQASPPEKLCVAEEVTAAGVGEADQQEELLDDIEFPEEPSPDPEPPKELITTRRRGRPKRKHSVVIAGLRRIRAIARKETYYSHMER</sequence>
<accession>A0A3R7SRU5</accession>
<reference evidence="2 3" key="1">
    <citation type="submission" date="2018-04" db="EMBL/GenBank/DDBJ databases">
        <authorList>
            <person name="Zhang X."/>
            <person name="Yuan J."/>
            <person name="Li F."/>
            <person name="Xiang J."/>
        </authorList>
    </citation>
    <scope>NUCLEOTIDE SEQUENCE [LARGE SCALE GENOMIC DNA]</scope>
    <source>
        <tissue evidence="2">Muscle</tissue>
    </source>
</reference>
<organism evidence="2 3">
    <name type="scientific">Penaeus vannamei</name>
    <name type="common">Whiteleg shrimp</name>
    <name type="synonym">Litopenaeus vannamei</name>
    <dbReference type="NCBI Taxonomy" id="6689"/>
    <lineage>
        <taxon>Eukaryota</taxon>
        <taxon>Metazoa</taxon>
        <taxon>Ecdysozoa</taxon>
        <taxon>Arthropoda</taxon>
        <taxon>Crustacea</taxon>
        <taxon>Multicrustacea</taxon>
        <taxon>Malacostraca</taxon>
        <taxon>Eumalacostraca</taxon>
        <taxon>Eucarida</taxon>
        <taxon>Decapoda</taxon>
        <taxon>Dendrobranchiata</taxon>
        <taxon>Penaeoidea</taxon>
        <taxon>Penaeidae</taxon>
        <taxon>Penaeus</taxon>
    </lineage>
</organism>
<reference evidence="2 3" key="2">
    <citation type="submission" date="2019-01" db="EMBL/GenBank/DDBJ databases">
        <title>The decoding of complex shrimp genome reveals the adaptation for benthos swimmer, frequently molting mechanism and breeding impact on genome.</title>
        <authorList>
            <person name="Sun Y."/>
            <person name="Gao Y."/>
            <person name="Yu Y."/>
        </authorList>
    </citation>
    <scope>NUCLEOTIDE SEQUENCE [LARGE SCALE GENOMIC DNA]</scope>
    <source>
        <tissue evidence="2">Muscle</tissue>
    </source>
</reference>
<proteinExistence type="predicted"/>
<feature type="compositionally biased region" description="Basic residues" evidence="1">
    <location>
        <begin position="119"/>
        <end position="128"/>
    </location>
</feature>
<protein>
    <submittedName>
        <fullName evidence="2">Uncharacterized protein</fullName>
    </submittedName>
</protein>
<feature type="region of interest" description="Disordered" evidence="1">
    <location>
        <begin position="101"/>
        <end position="128"/>
    </location>
</feature>
<gene>
    <name evidence="2" type="ORF">C7M84_009347</name>
</gene>
<name>A0A3R7SRU5_PENVA</name>
<evidence type="ECO:0000256" key="1">
    <source>
        <dbReference type="SAM" id="MobiDB-lite"/>
    </source>
</evidence>
<evidence type="ECO:0000313" key="2">
    <source>
        <dbReference type="EMBL" id="ROT72275.1"/>
    </source>
</evidence>
<dbReference type="Proteomes" id="UP000283509">
    <property type="component" value="Unassembled WGS sequence"/>
</dbReference>